<evidence type="ECO:0000313" key="3">
    <source>
        <dbReference type="Proteomes" id="UP000298588"/>
    </source>
</evidence>
<gene>
    <name evidence="2" type="ORF">E8L99_12015</name>
</gene>
<keyword evidence="3" id="KW-1185">Reference proteome</keyword>
<evidence type="ECO:0000256" key="1">
    <source>
        <dbReference type="SAM" id="SignalP"/>
    </source>
</evidence>
<dbReference type="Proteomes" id="UP000298588">
    <property type="component" value="Chromosome"/>
</dbReference>
<dbReference type="AlphaFoldDB" id="A0A4D7QMY3"/>
<dbReference type="KEGG" id="paqt:E8L99_12015"/>
<dbReference type="EMBL" id="CP039865">
    <property type="protein sequence ID" value="QCK86427.1"/>
    <property type="molecule type" value="Genomic_DNA"/>
</dbReference>
<reference evidence="2 3" key="1">
    <citation type="submission" date="2019-04" db="EMBL/GenBank/DDBJ databases">
        <title>Phreatobacter aquaticus sp. nov.</title>
        <authorList>
            <person name="Choi A."/>
            <person name="Baek K."/>
        </authorList>
    </citation>
    <scope>NUCLEOTIDE SEQUENCE [LARGE SCALE GENOMIC DNA]</scope>
    <source>
        <strain evidence="2 3">NMCR1094</strain>
    </source>
</reference>
<feature type="signal peptide" evidence="1">
    <location>
        <begin position="1"/>
        <end position="21"/>
    </location>
</feature>
<sequence length="91" mass="10131">MFPRLALVLGLTACASGAALAESPGFCNQYSDKALHDARRARSIPRCSINLHPGVFSTDRAVHYNWCLRVDRNRAYGETDKREAHLRRCGA</sequence>
<feature type="chain" id="PRO_5020311459" description="YARHG domain-containing protein" evidence="1">
    <location>
        <begin position="22"/>
        <end position="91"/>
    </location>
</feature>
<dbReference type="RefSeq" id="WP_137099758.1">
    <property type="nucleotide sequence ID" value="NZ_CP039865.1"/>
</dbReference>
<accession>A0A4D7QMY3</accession>
<evidence type="ECO:0000313" key="2">
    <source>
        <dbReference type="EMBL" id="QCK86427.1"/>
    </source>
</evidence>
<organism evidence="2 3">
    <name type="scientific">Phreatobacter aquaticus</name>
    <dbReference type="NCBI Taxonomy" id="2570229"/>
    <lineage>
        <taxon>Bacteria</taxon>
        <taxon>Pseudomonadati</taxon>
        <taxon>Pseudomonadota</taxon>
        <taxon>Alphaproteobacteria</taxon>
        <taxon>Hyphomicrobiales</taxon>
        <taxon>Phreatobacteraceae</taxon>
        <taxon>Phreatobacter</taxon>
    </lineage>
</organism>
<proteinExistence type="predicted"/>
<protein>
    <recommendedName>
        <fullName evidence="4">YARHG domain-containing protein</fullName>
    </recommendedName>
</protein>
<keyword evidence="1" id="KW-0732">Signal</keyword>
<dbReference type="OrthoDB" id="8265599at2"/>
<evidence type="ECO:0008006" key="4">
    <source>
        <dbReference type="Google" id="ProtNLM"/>
    </source>
</evidence>
<name>A0A4D7QMY3_9HYPH</name>